<accession>A0A8H5BSG6</accession>
<protein>
    <submittedName>
        <fullName evidence="1">Uncharacterized protein</fullName>
    </submittedName>
</protein>
<reference evidence="1 2" key="1">
    <citation type="journal article" date="2020" name="ISME J.">
        <title>Uncovering the hidden diversity of litter-decomposition mechanisms in mushroom-forming fungi.</title>
        <authorList>
            <person name="Floudas D."/>
            <person name="Bentzer J."/>
            <person name="Ahren D."/>
            <person name="Johansson T."/>
            <person name="Persson P."/>
            <person name="Tunlid A."/>
        </authorList>
    </citation>
    <scope>NUCLEOTIDE SEQUENCE [LARGE SCALE GENOMIC DNA]</scope>
    <source>
        <strain evidence="1 2">CBS 101986</strain>
    </source>
</reference>
<gene>
    <name evidence="1" type="ORF">D9619_013278</name>
</gene>
<evidence type="ECO:0000313" key="2">
    <source>
        <dbReference type="Proteomes" id="UP000567179"/>
    </source>
</evidence>
<comment type="caution">
    <text evidence="1">The sequence shown here is derived from an EMBL/GenBank/DDBJ whole genome shotgun (WGS) entry which is preliminary data.</text>
</comment>
<dbReference type="Proteomes" id="UP000567179">
    <property type="component" value="Unassembled WGS sequence"/>
</dbReference>
<sequence length="232" mass="26331">MLNHIGAASCRDSTIAPPQVVAQIQTSGQAESDRMQRMATVSDIADKAIRSLDMDVSPRLGELTATCRRSLITLDNAACAYQSQGTIDSNVAGNQSLRQYEHSRNRVEVIWNWAEGAQTWVMKAQQSVRAFVEAQRLQIDRLERRRMMDLETSHLNRPSPGNYDVDNLLCAFESISINIEQELCIPKIPDFPYFYHDVGEYHMWPEDDRGLGWDAHALYIKLYDLALRSGIL</sequence>
<organism evidence="1 2">
    <name type="scientific">Psilocybe cf. subviscida</name>
    <dbReference type="NCBI Taxonomy" id="2480587"/>
    <lineage>
        <taxon>Eukaryota</taxon>
        <taxon>Fungi</taxon>
        <taxon>Dikarya</taxon>
        <taxon>Basidiomycota</taxon>
        <taxon>Agaricomycotina</taxon>
        <taxon>Agaricomycetes</taxon>
        <taxon>Agaricomycetidae</taxon>
        <taxon>Agaricales</taxon>
        <taxon>Agaricineae</taxon>
        <taxon>Strophariaceae</taxon>
        <taxon>Psilocybe</taxon>
    </lineage>
</organism>
<dbReference type="AlphaFoldDB" id="A0A8H5BSG6"/>
<keyword evidence="2" id="KW-1185">Reference proteome</keyword>
<name>A0A8H5BSG6_9AGAR</name>
<proteinExistence type="predicted"/>
<evidence type="ECO:0000313" key="1">
    <source>
        <dbReference type="EMBL" id="KAF5328386.1"/>
    </source>
</evidence>
<dbReference type="EMBL" id="JAACJJ010000004">
    <property type="protein sequence ID" value="KAF5328386.1"/>
    <property type="molecule type" value="Genomic_DNA"/>
</dbReference>